<dbReference type="GO" id="GO:0016020">
    <property type="term" value="C:membrane"/>
    <property type="evidence" value="ECO:0007669"/>
    <property type="project" value="UniProtKB-SubCell"/>
</dbReference>
<reference evidence="6 7" key="1">
    <citation type="submission" date="2018-06" db="EMBL/GenBank/DDBJ databases">
        <title>Genomic Encyclopedia of Archaeal and Bacterial Type Strains, Phase II (KMG-II): from individual species to whole genera.</title>
        <authorList>
            <person name="Goeker M."/>
        </authorList>
    </citation>
    <scope>NUCLEOTIDE SEQUENCE [LARGE SCALE GENOMIC DNA]</scope>
    <source>
        <strain evidence="6 7">ATCC 51348</strain>
    </source>
</reference>
<dbReference type="Pfam" id="PF01741">
    <property type="entry name" value="MscL"/>
    <property type="match status" value="1"/>
</dbReference>
<organism evidence="6 7">
    <name type="scientific">Metamycoplasma auris</name>
    <dbReference type="NCBI Taxonomy" id="51363"/>
    <lineage>
        <taxon>Bacteria</taxon>
        <taxon>Bacillati</taxon>
        <taxon>Mycoplasmatota</taxon>
        <taxon>Mycoplasmoidales</taxon>
        <taxon>Metamycoplasmataceae</taxon>
        <taxon>Metamycoplasma</taxon>
    </lineage>
</organism>
<protein>
    <submittedName>
        <fullName evidence="6">Large conductance mechanosensitive channel</fullName>
    </submittedName>
</protein>
<dbReference type="Gene3D" id="1.10.1200.120">
    <property type="entry name" value="Large-conductance mechanosensitive channel, MscL, domain 1"/>
    <property type="match status" value="1"/>
</dbReference>
<keyword evidence="4 5" id="KW-0472">Membrane</keyword>
<evidence type="ECO:0000256" key="2">
    <source>
        <dbReference type="ARBA" id="ARBA00022692"/>
    </source>
</evidence>
<keyword evidence="3 5" id="KW-1133">Transmembrane helix</keyword>
<keyword evidence="2 5" id="KW-0812">Transmembrane</keyword>
<dbReference type="InterPro" id="IPR036019">
    <property type="entry name" value="MscL_channel"/>
</dbReference>
<dbReference type="AlphaFoldDB" id="A0A2W7G4B8"/>
<evidence type="ECO:0000256" key="5">
    <source>
        <dbReference type="SAM" id="Phobius"/>
    </source>
</evidence>
<dbReference type="GO" id="GO:0008381">
    <property type="term" value="F:mechanosensitive monoatomic ion channel activity"/>
    <property type="evidence" value="ECO:0007669"/>
    <property type="project" value="TreeGrafter"/>
</dbReference>
<dbReference type="OrthoDB" id="401231at2"/>
<evidence type="ECO:0000313" key="7">
    <source>
        <dbReference type="Proteomes" id="UP000249646"/>
    </source>
</evidence>
<dbReference type="EMBL" id="QKUB01000001">
    <property type="protein sequence ID" value="PZW01520.1"/>
    <property type="molecule type" value="Genomic_DNA"/>
</dbReference>
<dbReference type="SUPFAM" id="SSF81330">
    <property type="entry name" value="Gated mechanosensitive channel"/>
    <property type="match status" value="1"/>
</dbReference>
<accession>A0A2W7G4B8</accession>
<keyword evidence="7" id="KW-1185">Reference proteome</keyword>
<feature type="transmembrane region" description="Helical" evidence="5">
    <location>
        <begin position="80"/>
        <end position="104"/>
    </location>
</feature>
<evidence type="ECO:0000256" key="3">
    <source>
        <dbReference type="ARBA" id="ARBA00022989"/>
    </source>
</evidence>
<sequence length="156" mass="17186">MTKKEKEEAKNYAKKSWSDAGSILKRGNILLLAVGVLLGGALGAVVNSLANDVIISAISGALNFGEVKEWKVGNVLIGKFLSALLSFIIISFFIFFSALIFYLVKNAIELRKAKKQKETEPKVEEVVAPTTEMQILEELKKINVELSRMKNSNAKK</sequence>
<comment type="subcellular location">
    <subcellularLocation>
        <location evidence="1">Membrane</location>
        <topology evidence="1">Multi-pass membrane protein</topology>
    </subcellularLocation>
</comment>
<dbReference type="PANTHER" id="PTHR30266">
    <property type="entry name" value="MECHANOSENSITIVE CHANNEL MSCL"/>
    <property type="match status" value="1"/>
</dbReference>
<dbReference type="InterPro" id="IPR037673">
    <property type="entry name" value="MSC/AndL"/>
</dbReference>
<feature type="transmembrane region" description="Helical" evidence="5">
    <location>
        <begin position="29"/>
        <end position="50"/>
    </location>
</feature>
<gene>
    <name evidence="6" type="ORF">BCF89_10138</name>
</gene>
<proteinExistence type="predicted"/>
<evidence type="ECO:0000256" key="4">
    <source>
        <dbReference type="ARBA" id="ARBA00023136"/>
    </source>
</evidence>
<dbReference type="Proteomes" id="UP000249646">
    <property type="component" value="Unassembled WGS sequence"/>
</dbReference>
<name>A0A2W7G4B8_9BACT</name>
<dbReference type="PANTHER" id="PTHR30266:SF2">
    <property type="entry name" value="LARGE-CONDUCTANCE MECHANOSENSITIVE CHANNEL"/>
    <property type="match status" value="1"/>
</dbReference>
<evidence type="ECO:0000313" key="6">
    <source>
        <dbReference type="EMBL" id="PZW01520.1"/>
    </source>
</evidence>
<dbReference type="RefSeq" id="WP_111517958.1">
    <property type="nucleotide sequence ID" value="NZ_QKUB01000001.1"/>
</dbReference>
<evidence type="ECO:0000256" key="1">
    <source>
        <dbReference type="ARBA" id="ARBA00004141"/>
    </source>
</evidence>
<comment type="caution">
    <text evidence="6">The sequence shown here is derived from an EMBL/GenBank/DDBJ whole genome shotgun (WGS) entry which is preliminary data.</text>
</comment>